<dbReference type="PATRIC" id="fig|449.7.peg.2387"/>
<keyword evidence="3" id="KW-1185">Reference proteome</keyword>
<evidence type="ECO:0000313" key="2">
    <source>
        <dbReference type="EMBL" id="CEK11806.1"/>
    </source>
</evidence>
<protein>
    <submittedName>
        <fullName evidence="2">Uncharacterized protein</fullName>
    </submittedName>
</protein>
<name>A0A0A8UW88_LEGHA</name>
<evidence type="ECO:0000313" key="3">
    <source>
        <dbReference type="Proteomes" id="UP000032803"/>
    </source>
</evidence>
<feature type="compositionally biased region" description="Low complexity" evidence="1">
    <location>
        <begin position="1"/>
        <end position="10"/>
    </location>
</feature>
<dbReference type="Proteomes" id="UP000032803">
    <property type="component" value="Chromosome I"/>
</dbReference>
<dbReference type="RefSeq" id="WP_156413566.1">
    <property type="nucleotide sequence ID" value="NZ_LN681225.1"/>
</dbReference>
<reference evidence="3" key="1">
    <citation type="submission" date="2014-09" db="EMBL/GenBank/DDBJ databases">
        <authorList>
            <person name="Gomez-Valero L."/>
        </authorList>
    </citation>
    <scope>NUCLEOTIDE SEQUENCE [LARGE SCALE GENOMIC DNA]</scope>
    <source>
        <strain evidence="3">ATCC35250</strain>
    </source>
</reference>
<feature type="region of interest" description="Disordered" evidence="1">
    <location>
        <begin position="1"/>
        <end position="37"/>
    </location>
</feature>
<dbReference type="AlphaFoldDB" id="A0A0A8UW88"/>
<organism evidence="2 3">
    <name type="scientific">Legionella hackeliae</name>
    <dbReference type="NCBI Taxonomy" id="449"/>
    <lineage>
        <taxon>Bacteria</taxon>
        <taxon>Pseudomonadati</taxon>
        <taxon>Pseudomonadota</taxon>
        <taxon>Gammaproteobacteria</taxon>
        <taxon>Legionellales</taxon>
        <taxon>Legionellaceae</taxon>
        <taxon>Legionella</taxon>
    </lineage>
</organism>
<dbReference type="EMBL" id="LN681225">
    <property type="protein sequence ID" value="CEK11806.1"/>
    <property type="molecule type" value="Genomic_DNA"/>
</dbReference>
<dbReference type="KEGG" id="lha:LHA_2811"/>
<gene>
    <name evidence="2" type="ORF">LHA_2811</name>
</gene>
<evidence type="ECO:0000256" key="1">
    <source>
        <dbReference type="SAM" id="MobiDB-lite"/>
    </source>
</evidence>
<sequence length="52" mass="6074">MKKSSSNSSKKQTKENLKKNNLKNISGGKFYIPDVQPDPDEIRRILDERLKR</sequence>
<dbReference type="HOGENOM" id="CLU_3081305_0_0_6"/>
<proteinExistence type="predicted"/>
<accession>A0A0A8UW88</accession>